<keyword evidence="2" id="KW-1185">Reference proteome</keyword>
<reference evidence="1" key="1">
    <citation type="submission" date="2023-06" db="EMBL/GenBank/DDBJ databases">
        <title>Genomic analysis of the entomopathogenic nematode Steinernema hermaphroditum.</title>
        <authorList>
            <person name="Schwarz E.M."/>
            <person name="Heppert J.K."/>
            <person name="Baniya A."/>
            <person name="Schwartz H.T."/>
            <person name="Tan C.-H."/>
            <person name="Antoshechkin I."/>
            <person name="Sternberg P.W."/>
            <person name="Goodrich-Blair H."/>
            <person name="Dillman A.R."/>
        </authorList>
    </citation>
    <scope>NUCLEOTIDE SEQUENCE</scope>
    <source>
        <strain evidence="1">PS9179</strain>
        <tissue evidence="1">Whole animal</tissue>
    </source>
</reference>
<comment type="caution">
    <text evidence="1">The sequence shown here is derived from an EMBL/GenBank/DDBJ whole genome shotgun (WGS) entry which is preliminary data.</text>
</comment>
<dbReference type="AlphaFoldDB" id="A0AA39H773"/>
<name>A0AA39H773_9BILA</name>
<accession>A0AA39H773</accession>
<sequence length="110" mass="12354">MISLVSARKLKLPLNGPRFHFSTTSMFKFDRTYRIELISLPETAAMTSKVETEVTMPHNPVLTGQSSLTNFNCTGYSHPSASKWTAAFKRILIHQVARTIQVQFIAAPDQ</sequence>
<dbReference type="Pfam" id="PF25519">
    <property type="entry name" value="ILCR1_N"/>
    <property type="match status" value="1"/>
</dbReference>
<dbReference type="Proteomes" id="UP001175271">
    <property type="component" value="Unassembled WGS sequence"/>
</dbReference>
<organism evidence="1 2">
    <name type="scientific">Steinernema hermaphroditum</name>
    <dbReference type="NCBI Taxonomy" id="289476"/>
    <lineage>
        <taxon>Eukaryota</taxon>
        <taxon>Metazoa</taxon>
        <taxon>Ecdysozoa</taxon>
        <taxon>Nematoda</taxon>
        <taxon>Chromadorea</taxon>
        <taxon>Rhabditida</taxon>
        <taxon>Tylenchina</taxon>
        <taxon>Panagrolaimomorpha</taxon>
        <taxon>Strongyloidoidea</taxon>
        <taxon>Steinernematidae</taxon>
        <taxon>Steinernema</taxon>
    </lineage>
</organism>
<dbReference type="EMBL" id="JAUCMV010000005">
    <property type="protein sequence ID" value="KAK0399132.1"/>
    <property type="molecule type" value="Genomic_DNA"/>
</dbReference>
<proteinExistence type="predicted"/>
<evidence type="ECO:0000313" key="2">
    <source>
        <dbReference type="Proteomes" id="UP001175271"/>
    </source>
</evidence>
<evidence type="ECO:0000313" key="1">
    <source>
        <dbReference type="EMBL" id="KAK0399132.1"/>
    </source>
</evidence>
<protein>
    <submittedName>
        <fullName evidence="1">Uncharacterized protein</fullName>
    </submittedName>
</protein>
<gene>
    <name evidence="1" type="ORF">QR680_002914</name>
</gene>